<evidence type="ECO:0000313" key="2">
    <source>
        <dbReference type="Proteomes" id="UP000037136"/>
    </source>
</evidence>
<gene>
    <name evidence="1" type="ORF">XA68_11432</name>
</gene>
<reference evidence="1 2" key="1">
    <citation type="journal article" date="2015" name="BMC Genomics">
        <title>Gene expression during zombie ant biting behavior reflects the complexity underlying fungal parasitic behavioral manipulation.</title>
        <authorList>
            <person name="de Bekker C."/>
            <person name="Ohm R.A."/>
            <person name="Loreto R.G."/>
            <person name="Sebastian A."/>
            <person name="Albert I."/>
            <person name="Merrow M."/>
            <person name="Brachmann A."/>
            <person name="Hughes D.P."/>
        </authorList>
    </citation>
    <scope>NUCLEOTIDE SEQUENCE [LARGE SCALE GENOMIC DNA]</scope>
    <source>
        <strain evidence="1 2">SC16a</strain>
    </source>
</reference>
<dbReference type="Proteomes" id="UP000037136">
    <property type="component" value="Unassembled WGS sequence"/>
</dbReference>
<dbReference type="AlphaFoldDB" id="A0A2A9PQH1"/>
<reference evidence="1 2" key="2">
    <citation type="journal article" date="2017" name="Sci. Rep.">
        <title>Ant-infecting Ophiocordyceps genomes reveal a high diversity of potential behavioral manipulation genes and a possible major role for enterotoxins.</title>
        <authorList>
            <person name="de Bekker C."/>
            <person name="Ohm R.A."/>
            <person name="Evans H.C."/>
            <person name="Brachmann A."/>
            <person name="Hughes D.P."/>
        </authorList>
    </citation>
    <scope>NUCLEOTIDE SEQUENCE [LARGE SCALE GENOMIC DNA]</scope>
    <source>
        <strain evidence="1 2">SC16a</strain>
    </source>
</reference>
<accession>A0A2A9PQH1</accession>
<name>A0A2A9PQH1_OPHUN</name>
<dbReference type="EMBL" id="LAZP02000015">
    <property type="protein sequence ID" value="PFH62876.1"/>
    <property type="molecule type" value="Genomic_DNA"/>
</dbReference>
<protein>
    <submittedName>
        <fullName evidence="1">Uncharacterized protein</fullName>
    </submittedName>
</protein>
<keyword evidence="2" id="KW-1185">Reference proteome</keyword>
<proteinExistence type="predicted"/>
<organism evidence="1 2">
    <name type="scientific">Ophiocordyceps unilateralis</name>
    <name type="common">Zombie-ant fungus</name>
    <name type="synonym">Torrubia unilateralis</name>
    <dbReference type="NCBI Taxonomy" id="268505"/>
    <lineage>
        <taxon>Eukaryota</taxon>
        <taxon>Fungi</taxon>
        <taxon>Dikarya</taxon>
        <taxon>Ascomycota</taxon>
        <taxon>Pezizomycotina</taxon>
        <taxon>Sordariomycetes</taxon>
        <taxon>Hypocreomycetidae</taxon>
        <taxon>Hypocreales</taxon>
        <taxon>Ophiocordycipitaceae</taxon>
        <taxon>Ophiocordyceps</taxon>
    </lineage>
</organism>
<sequence>MKFSATVVLPKIRLLQGAADKAVHETAESSGQWTRTIEAEASFFQLGIRAFRHGRISIRTREAGWCRDIGEDKSSAL</sequence>
<evidence type="ECO:0000313" key="1">
    <source>
        <dbReference type="EMBL" id="PFH62876.1"/>
    </source>
</evidence>
<comment type="caution">
    <text evidence="1">The sequence shown here is derived from an EMBL/GenBank/DDBJ whole genome shotgun (WGS) entry which is preliminary data.</text>
</comment>